<dbReference type="GO" id="GO:0047429">
    <property type="term" value="F:nucleoside triphosphate diphosphatase activity"/>
    <property type="evidence" value="ECO:0007669"/>
    <property type="project" value="InterPro"/>
</dbReference>
<accession>A0A0A0BEY5</accession>
<gene>
    <name evidence="1" type="ORF">LP43_1748</name>
</gene>
<dbReference type="STRING" id="392484.LP43_1748"/>
<evidence type="ECO:0000313" key="2">
    <source>
        <dbReference type="Proteomes" id="UP000029999"/>
    </source>
</evidence>
<organism evidence="1 2">
    <name type="scientific">Methylophaga thiooxydans</name>
    <dbReference type="NCBI Taxonomy" id="392484"/>
    <lineage>
        <taxon>Bacteria</taxon>
        <taxon>Pseudomonadati</taxon>
        <taxon>Pseudomonadota</taxon>
        <taxon>Gammaproteobacteria</taxon>
        <taxon>Thiotrichales</taxon>
        <taxon>Piscirickettsiaceae</taxon>
        <taxon>Methylophaga</taxon>
    </lineage>
</organism>
<dbReference type="PIRSF" id="PIRSF029826">
    <property type="entry name" value="UCP029826_pph"/>
    <property type="match status" value="1"/>
</dbReference>
<dbReference type="GO" id="GO:0009143">
    <property type="term" value="P:nucleoside triphosphate catabolic process"/>
    <property type="evidence" value="ECO:0007669"/>
    <property type="project" value="InterPro"/>
</dbReference>
<dbReference type="RefSeq" id="WP_036314297.1">
    <property type="nucleotide sequence ID" value="NZ_JRQD01000004.1"/>
</dbReference>
<dbReference type="AlphaFoldDB" id="A0A0A0BEY5"/>
<dbReference type="PANTHER" id="PTHR46523:SF1">
    <property type="entry name" value="DCTP PYROPHOSPHATASE 1"/>
    <property type="match status" value="1"/>
</dbReference>
<dbReference type="CDD" id="cd11537">
    <property type="entry name" value="NTP-PPase_RS21-C6_like"/>
    <property type="match status" value="1"/>
</dbReference>
<comment type="caution">
    <text evidence="1">The sequence shown here is derived from an EMBL/GenBank/DDBJ whole genome shotgun (WGS) entry which is preliminary data.</text>
</comment>
<dbReference type="InterPro" id="IPR025984">
    <property type="entry name" value="DCTPP"/>
</dbReference>
<dbReference type="Gene3D" id="1.10.287.1080">
    <property type="entry name" value="MazG-like"/>
    <property type="match status" value="1"/>
</dbReference>
<proteinExistence type="predicted"/>
<dbReference type="InterPro" id="IPR052555">
    <property type="entry name" value="dCTP_Pyrophosphatase"/>
</dbReference>
<dbReference type="Pfam" id="PF12643">
    <property type="entry name" value="MazG-like"/>
    <property type="match status" value="1"/>
</dbReference>
<dbReference type="SUPFAM" id="SSF101386">
    <property type="entry name" value="all-alpha NTP pyrophosphatases"/>
    <property type="match status" value="1"/>
</dbReference>
<dbReference type="EMBL" id="JRQD01000004">
    <property type="protein sequence ID" value="KGM06526.1"/>
    <property type="molecule type" value="Genomic_DNA"/>
</dbReference>
<dbReference type="Proteomes" id="UP000029999">
    <property type="component" value="Unassembled WGS sequence"/>
</dbReference>
<reference evidence="1 2" key="1">
    <citation type="submission" date="2014-09" db="EMBL/GenBank/DDBJ databases">
        <authorList>
            <person name="Grob C."/>
            <person name="Taubert M."/>
            <person name="Howat A.M."/>
            <person name="Burns O.J."/>
            <person name="Dixon J.L."/>
            <person name="Chen Y."/>
            <person name="Murrell J.C."/>
        </authorList>
    </citation>
    <scope>NUCLEOTIDE SEQUENCE [LARGE SCALE GENOMIC DNA]</scope>
    <source>
        <strain evidence="1">L4</strain>
    </source>
</reference>
<name>A0A0A0BEY5_9GAMM</name>
<evidence type="ECO:0000313" key="1">
    <source>
        <dbReference type="EMBL" id="KGM06526.1"/>
    </source>
</evidence>
<evidence type="ECO:0008006" key="3">
    <source>
        <dbReference type="Google" id="ProtNLM"/>
    </source>
</evidence>
<dbReference type="PANTHER" id="PTHR46523">
    <property type="entry name" value="DCTP PYROPHOSPHATASE 1"/>
    <property type="match status" value="1"/>
</dbReference>
<protein>
    <recommendedName>
        <fullName evidence="3">Nucleotide pyrophosphohydrolase</fullName>
    </recommendedName>
</protein>
<sequence length="116" mass="13574">MLESSLLAQLIAFRKDRDWEQFHTPKDVAISLSIEAAELLEWFQWRSHDEVEAMLESDKREHLEDEVADVAVYLSYLCHDLGIDLNQAVKKKMEKNAAKYPQDKVKGRADKYNEYS</sequence>